<dbReference type="InterPro" id="IPR036390">
    <property type="entry name" value="WH_DNA-bd_sf"/>
</dbReference>
<dbReference type="CDD" id="cd00090">
    <property type="entry name" value="HTH_ARSR"/>
    <property type="match status" value="1"/>
</dbReference>
<sequence>METKAALKALSALAHDTRLAVYRYLVEVGPEGVHAGAIAERLGLPGATLSFHLKELSHAELVESQQEGRFVRYIANLTTVQAMVAYLTETCCGGRPEMCVPVATPLPLPMVKRKPARPQ</sequence>
<organism evidence="5 6">
    <name type="scientific">Tahibacter aquaticus</name>
    <dbReference type="NCBI Taxonomy" id="520092"/>
    <lineage>
        <taxon>Bacteria</taxon>
        <taxon>Pseudomonadati</taxon>
        <taxon>Pseudomonadota</taxon>
        <taxon>Gammaproteobacteria</taxon>
        <taxon>Lysobacterales</taxon>
        <taxon>Rhodanobacteraceae</taxon>
        <taxon>Tahibacter</taxon>
    </lineage>
</organism>
<keyword evidence="6" id="KW-1185">Reference proteome</keyword>
<evidence type="ECO:0000256" key="3">
    <source>
        <dbReference type="ARBA" id="ARBA00023163"/>
    </source>
</evidence>
<dbReference type="EMBL" id="SNZH01000015">
    <property type="protein sequence ID" value="TDR39650.1"/>
    <property type="molecule type" value="Genomic_DNA"/>
</dbReference>
<dbReference type="InterPro" id="IPR011991">
    <property type="entry name" value="ArsR-like_HTH"/>
</dbReference>
<feature type="domain" description="HTH arsR-type" evidence="4">
    <location>
        <begin position="1"/>
        <end position="95"/>
    </location>
</feature>
<dbReference type="GO" id="GO:0003677">
    <property type="term" value="F:DNA binding"/>
    <property type="evidence" value="ECO:0007669"/>
    <property type="project" value="UniProtKB-KW"/>
</dbReference>
<evidence type="ECO:0000256" key="1">
    <source>
        <dbReference type="ARBA" id="ARBA00023015"/>
    </source>
</evidence>
<evidence type="ECO:0000259" key="4">
    <source>
        <dbReference type="PROSITE" id="PS50987"/>
    </source>
</evidence>
<protein>
    <submittedName>
        <fullName evidence="5">ArsR family transcriptional regulator</fullName>
    </submittedName>
</protein>
<name>A0A4R6YPG9_9GAMM</name>
<dbReference type="InterPro" id="IPR051011">
    <property type="entry name" value="Metal_resp_trans_reg"/>
</dbReference>
<dbReference type="OrthoDB" id="5297460at2"/>
<dbReference type="SMART" id="SM00418">
    <property type="entry name" value="HTH_ARSR"/>
    <property type="match status" value="1"/>
</dbReference>
<dbReference type="Proteomes" id="UP000295293">
    <property type="component" value="Unassembled WGS sequence"/>
</dbReference>
<dbReference type="RefSeq" id="WP_133820649.1">
    <property type="nucleotide sequence ID" value="NZ_SNZH01000015.1"/>
</dbReference>
<evidence type="ECO:0000313" key="6">
    <source>
        <dbReference type="Proteomes" id="UP000295293"/>
    </source>
</evidence>
<dbReference type="PRINTS" id="PR00778">
    <property type="entry name" value="HTHARSR"/>
</dbReference>
<keyword evidence="1" id="KW-0805">Transcription regulation</keyword>
<dbReference type="Pfam" id="PF12840">
    <property type="entry name" value="HTH_20"/>
    <property type="match status" value="1"/>
</dbReference>
<dbReference type="NCBIfam" id="NF033788">
    <property type="entry name" value="HTH_metalloreg"/>
    <property type="match status" value="1"/>
</dbReference>
<dbReference type="PANTHER" id="PTHR43132:SF2">
    <property type="entry name" value="ARSENICAL RESISTANCE OPERON REPRESSOR ARSR-RELATED"/>
    <property type="match status" value="1"/>
</dbReference>
<dbReference type="Gene3D" id="1.10.10.10">
    <property type="entry name" value="Winged helix-like DNA-binding domain superfamily/Winged helix DNA-binding domain"/>
    <property type="match status" value="1"/>
</dbReference>
<dbReference type="GO" id="GO:0003700">
    <property type="term" value="F:DNA-binding transcription factor activity"/>
    <property type="evidence" value="ECO:0007669"/>
    <property type="project" value="InterPro"/>
</dbReference>
<dbReference type="InterPro" id="IPR036388">
    <property type="entry name" value="WH-like_DNA-bd_sf"/>
</dbReference>
<proteinExistence type="predicted"/>
<keyword evidence="2" id="KW-0238">DNA-binding</keyword>
<evidence type="ECO:0000313" key="5">
    <source>
        <dbReference type="EMBL" id="TDR39650.1"/>
    </source>
</evidence>
<dbReference type="PROSITE" id="PS50987">
    <property type="entry name" value="HTH_ARSR_2"/>
    <property type="match status" value="1"/>
</dbReference>
<accession>A0A4R6YPG9</accession>
<dbReference type="SUPFAM" id="SSF46785">
    <property type="entry name" value="Winged helix' DNA-binding domain"/>
    <property type="match status" value="1"/>
</dbReference>
<gene>
    <name evidence="5" type="ORF">DFR29_11538</name>
</gene>
<reference evidence="5 6" key="1">
    <citation type="submission" date="2019-03" db="EMBL/GenBank/DDBJ databases">
        <title>Genomic Encyclopedia of Type Strains, Phase IV (KMG-IV): sequencing the most valuable type-strain genomes for metagenomic binning, comparative biology and taxonomic classification.</title>
        <authorList>
            <person name="Goeker M."/>
        </authorList>
    </citation>
    <scope>NUCLEOTIDE SEQUENCE [LARGE SCALE GENOMIC DNA]</scope>
    <source>
        <strain evidence="5 6">DSM 21667</strain>
    </source>
</reference>
<dbReference type="InterPro" id="IPR001845">
    <property type="entry name" value="HTH_ArsR_DNA-bd_dom"/>
</dbReference>
<dbReference type="AlphaFoldDB" id="A0A4R6YPG9"/>
<keyword evidence="3" id="KW-0804">Transcription</keyword>
<comment type="caution">
    <text evidence="5">The sequence shown here is derived from an EMBL/GenBank/DDBJ whole genome shotgun (WGS) entry which is preliminary data.</text>
</comment>
<dbReference type="PANTHER" id="PTHR43132">
    <property type="entry name" value="ARSENICAL RESISTANCE OPERON REPRESSOR ARSR-RELATED"/>
    <property type="match status" value="1"/>
</dbReference>
<evidence type="ECO:0000256" key="2">
    <source>
        <dbReference type="ARBA" id="ARBA00023125"/>
    </source>
</evidence>